<accession>A0A0A2GDM4</accession>
<dbReference type="AlphaFoldDB" id="A0A0A2GDM4"/>
<evidence type="ECO:0000313" key="3">
    <source>
        <dbReference type="Proteomes" id="UP000030103"/>
    </source>
</evidence>
<protein>
    <recommendedName>
        <fullName evidence="4">Phosphate-selective porin</fullName>
    </recommendedName>
</protein>
<dbReference type="RefSeq" id="WP_036850395.1">
    <property type="nucleotide sequence ID" value="NZ_JBGYTE010000036.1"/>
</dbReference>
<keyword evidence="1" id="KW-0732">Signal</keyword>
<feature type="signal peptide" evidence="1">
    <location>
        <begin position="1"/>
        <end position="20"/>
    </location>
</feature>
<evidence type="ECO:0000256" key="1">
    <source>
        <dbReference type="SAM" id="SignalP"/>
    </source>
</evidence>
<reference evidence="2 3" key="1">
    <citation type="submission" date="2014-09" db="EMBL/GenBank/DDBJ databases">
        <title>Draft Genome Sequence of Porphyromonas macacae COT-192_OH2859.</title>
        <authorList>
            <person name="Wallis C."/>
            <person name="Deusch O."/>
            <person name="O'Flynn C."/>
            <person name="Davis I."/>
            <person name="Horsfall A."/>
            <person name="Kirkwood N."/>
            <person name="Harris S."/>
            <person name="Eisen J.A."/>
            <person name="Coil D.A."/>
            <person name="Darling A.E."/>
            <person name="Jospin G."/>
            <person name="Alexiev A."/>
        </authorList>
    </citation>
    <scope>NUCLEOTIDE SEQUENCE [LARGE SCALE GENOMIC DNA]</scope>
    <source>
        <strain evidence="3">COT-192 OH2859</strain>
    </source>
</reference>
<sequence length="399" mass="46638">MRKKLFFLSLLLLGGITLMAQQNHTHAQKEKSVYQRITNLETKSNRFNLFLNMNGSFDAEWNNKNSDYNFGHFNMRQLRIEAKGNINERFSYRWRQRLNRPNNPGVDNMPTSIDIAGLGVNITDRFSMFAGKQCAAYGGIEFDLNPIEIYEYSDMIENMSNFLTGVNFAYQLSPNHQLQFQILNSLNHGFSSTYNTSYDPRIYGAKIPLVYTLNWNGNMFDGAFQTRWSASVMSQTSKKHMFYMAFGNQLNLSKNFDMFVDVMYSREDLDRKGIISRLLPIQAPDRSIYTAQNANYLSFVAKANIRFAPRWNWFIKGMYETASVGKDFTIERRFIEKGKFSTSLGYFTGIEYYPMSNSNLHFFLTYVGRSFKYEKKLDYMKDFNTNRVSLGFIYQLPMF</sequence>
<gene>
    <name evidence="2" type="ORF">HQ47_00165</name>
</gene>
<dbReference type="eggNOG" id="COG3637">
    <property type="taxonomic scope" value="Bacteria"/>
</dbReference>
<feature type="chain" id="PRO_5001987780" description="Phosphate-selective porin" evidence="1">
    <location>
        <begin position="21"/>
        <end position="399"/>
    </location>
</feature>
<comment type="caution">
    <text evidence="2">The sequence shown here is derived from an EMBL/GenBank/DDBJ whole genome shotgun (WGS) entry which is preliminary data.</text>
</comment>
<organism evidence="2 3">
    <name type="scientific">Porphyromonas macacae</name>
    <dbReference type="NCBI Taxonomy" id="28115"/>
    <lineage>
        <taxon>Bacteria</taxon>
        <taxon>Pseudomonadati</taxon>
        <taxon>Bacteroidota</taxon>
        <taxon>Bacteroidia</taxon>
        <taxon>Bacteroidales</taxon>
        <taxon>Porphyromonadaceae</taxon>
        <taxon>Porphyromonas</taxon>
    </lineage>
</organism>
<evidence type="ECO:0000313" key="2">
    <source>
        <dbReference type="EMBL" id="KGN76489.1"/>
    </source>
</evidence>
<dbReference type="OrthoDB" id="846879at2"/>
<dbReference type="Proteomes" id="UP000030103">
    <property type="component" value="Unassembled WGS sequence"/>
</dbReference>
<dbReference type="Pfam" id="PF07396">
    <property type="entry name" value="Porin_O_P"/>
    <property type="match status" value="1"/>
</dbReference>
<dbReference type="EMBL" id="JRFA01000001">
    <property type="protein sequence ID" value="KGN76489.1"/>
    <property type="molecule type" value="Genomic_DNA"/>
</dbReference>
<proteinExistence type="predicted"/>
<keyword evidence="3" id="KW-1185">Reference proteome</keyword>
<name>A0A0A2GDM4_9PORP</name>
<dbReference type="STRING" id="28115.HQ47_00165"/>
<evidence type="ECO:0008006" key="4">
    <source>
        <dbReference type="Google" id="ProtNLM"/>
    </source>
</evidence>
<dbReference type="InterPro" id="IPR010870">
    <property type="entry name" value="Porin_O/P"/>
</dbReference>